<comment type="caution">
    <text evidence="1">The sequence shown here is derived from an EMBL/GenBank/DDBJ whole genome shotgun (WGS) entry which is preliminary data.</text>
</comment>
<reference evidence="1" key="1">
    <citation type="submission" date="2018-11" db="EMBL/GenBank/DDBJ databases">
        <authorList>
            <consortium name="Pathogen Informatics"/>
        </authorList>
    </citation>
    <scope>NUCLEOTIDE SEQUENCE</scope>
</reference>
<evidence type="ECO:0000313" key="2">
    <source>
        <dbReference type="Proteomes" id="UP000784294"/>
    </source>
</evidence>
<protein>
    <submittedName>
        <fullName evidence="1">Uncharacterized protein</fullName>
    </submittedName>
</protein>
<organism evidence="1 2">
    <name type="scientific">Protopolystoma xenopodis</name>
    <dbReference type="NCBI Taxonomy" id="117903"/>
    <lineage>
        <taxon>Eukaryota</taxon>
        <taxon>Metazoa</taxon>
        <taxon>Spiralia</taxon>
        <taxon>Lophotrochozoa</taxon>
        <taxon>Platyhelminthes</taxon>
        <taxon>Monogenea</taxon>
        <taxon>Polyopisthocotylea</taxon>
        <taxon>Polystomatidea</taxon>
        <taxon>Polystomatidae</taxon>
        <taxon>Protopolystoma</taxon>
    </lineage>
</organism>
<accession>A0A3S5C673</accession>
<keyword evidence="2" id="KW-1185">Reference proteome</keyword>
<name>A0A3S5C673_9PLAT</name>
<gene>
    <name evidence="1" type="ORF">PXEA_LOCUS31401</name>
</gene>
<dbReference type="AlphaFoldDB" id="A0A3S5C673"/>
<evidence type="ECO:0000313" key="1">
    <source>
        <dbReference type="EMBL" id="VEL37961.1"/>
    </source>
</evidence>
<dbReference type="OrthoDB" id="10261556at2759"/>
<sequence length="262" mass="29434">MAEIALPKAIDVFPASISGPEVTKSSALVDIVTSDNDKSSDCSFHIETPLASETGIKNRRYSSRNANVRKKTALPKNDSTTNSKELDSNLECSKLVQTQCDSLSNERMARSQRAHRLIRIYFSEDDVGKPLQSSCEETLRPSETFILGDAVMPHASGRVENNHDSVKIDWFIWPPALTERQIEIIRVRVREFLHMHAGSIEAGQLTGRTMANIFHGIGTPIFPAQAWSKSHRFWRSQLGMDWPTIRRIATEEILIAASDFRL</sequence>
<dbReference type="Proteomes" id="UP000784294">
    <property type="component" value="Unassembled WGS sequence"/>
</dbReference>
<dbReference type="EMBL" id="CAAALY010256459">
    <property type="protein sequence ID" value="VEL37961.1"/>
    <property type="molecule type" value="Genomic_DNA"/>
</dbReference>
<proteinExistence type="predicted"/>